<name>A0ABQ9FBQ4_TEGGR</name>
<evidence type="ECO:0000313" key="2">
    <source>
        <dbReference type="Proteomes" id="UP001217089"/>
    </source>
</evidence>
<gene>
    <name evidence="1" type="ORF">KUTeg_006917</name>
</gene>
<dbReference type="Proteomes" id="UP001217089">
    <property type="component" value="Unassembled WGS sequence"/>
</dbReference>
<dbReference type="EMBL" id="JARBDR010000337">
    <property type="protein sequence ID" value="KAJ8314767.1"/>
    <property type="molecule type" value="Genomic_DNA"/>
</dbReference>
<reference evidence="1 2" key="1">
    <citation type="submission" date="2022-12" db="EMBL/GenBank/DDBJ databases">
        <title>Chromosome-level genome of Tegillarca granosa.</title>
        <authorList>
            <person name="Kim J."/>
        </authorList>
    </citation>
    <scope>NUCLEOTIDE SEQUENCE [LARGE SCALE GENOMIC DNA]</scope>
    <source>
        <strain evidence="1">Teg-2019</strain>
        <tissue evidence="1">Adductor muscle</tissue>
    </source>
</reference>
<dbReference type="PANTHER" id="PTHR43975">
    <property type="entry name" value="ZGC:101858"/>
    <property type="match status" value="1"/>
</dbReference>
<proteinExistence type="predicted"/>
<accession>A0ABQ9FBQ4</accession>
<evidence type="ECO:0000313" key="1">
    <source>
        <dbReference type="EMBL" id="KAJ8314767.1"/>
    </source>
</evidence>
<organism evidence="1 2">
    <name type="scientific">Tegillarca granosa</name>
    <name type="common">Malaysian cockle</name>
    <name type="synonym">Anadara granosa</name>
    <dbReference type="NCBI Taxonomy" id="220873"/>
    <lineage>
        <taxon>Eukaryota</taxon>
        <taxon>Metazoa</taxon>
        <taxon>Spiralia</taxon>
        <taxon>Lophotrochozoa</taxon>
        <taxon>Mollusca</taxon>
        <taxon>Bivalvia</taxon>
        <taxon>Autobranchia</taxon>
        <taxon>Pteriomorphia</taxon>
        <taxon>Arcoida</taxon>
        <taxon>Arcoidea</taxon>
        <taxon>Arcidae</taxon>
        <taxon>Tegillarca</taxon>
    </lineage>
</organism>
<protein>
    <submittedName>
        <fullName evidence="1">Uncharacterized protein</fullName>
    </submittedName>
</protein>
<sequence length="76" mass="8541">MLKVNSAGIVEVGTIETTSLAQYDKVMDINVSPGVIITEIHKRGGMDEEAYQKFLDRTKTTHALGRPENRKYLFLT</sequence>
<comment type="caution">
    <text evidence="1">The sequence shown here is derived from an EMBL/GenBank/DDBJ whole genome shotgun (WGS) entry which is preliminary data.</text>
</comment>
<keyword evidence="2" id="KW-1185">Reference proteome</keyword>
<dbReference type="PANTHER" id="PTHR43975:SF2">
    <property type="entry name" value="EG:BACR7A4.14 PROTEIN-RELATED"/>
    <property type="match status" value="1"/>
</dbReference>